<feature type="domain" description="Copper amine oxidase N2-terminal" evidence="4">
    <location>
        <begin position="127"/>
        <end position="205"/>
    </location>
</feature>
<evidence type="ECO:0000256" key="1">
    <source>
        <dbReference type="RuleBase" id="RU000672"/>
    </source>
</evidence>
<keyword evidence="7" id="KW-1185">Reference proteome</keyword>
<dbReference type="GO" id="GO:0009308">
    <property type="term" value="P:amine metabolic process"/>
    <property type="evidence" value="ECO:0007669"/>
    <property type="project" value="UniProtKB-UniRule"/>
</dbReference>
<dbReference type="SUPFAM" id="SSF54416">
    <property type="entry name" value="Amine oxidase N-terminal region"/>
    <property type="match status" value="2"/>
</dbReference>
<keyword evidence="3" id="KW-0812">Transmembrane</keyword>
<evidence type="ECO:0000313" key="6">
    <source>
        <dbReference type="EMBL" id="CAK0783468.1"/>
    </source>
</evidence>
<feature type="compositionally biased region" description="Basic and acidic residues" evidence="2">
    <location>
        <begin position="1"/>
        <end position="12"/>
    </location>
</feature>
<evidence type="ECO:0000256" key="3">
    <source>
        <dbReference type="SAM" id="Phobius"/>
    </source>
</evidence>
<reference evidence="6 7" key="1">
    <citation type="submission" date="2023-10" db="EMBL/GenBank/DDBJ databases">
        <authorList>
            <person name="Maclean D."/>
            <person name="Macfadyen A."/>
        </authorList>
    </citation>
    <scope>NUCLEOTIDE SEQUENCE [LARGE SCALE GENOMIC DNA]</scope>
</reference>
<keyword evidence="3" id="KW-0472">Membrane</keyword>
<comment type="similarity">
    <text evidence="1">Belongs to the copper/topaquinone oxidase family.</text>
</comment>
<dbReference type="Pfam" id="PF02728">
    <property type="entry name" value="Cu_amine_oxidN3"/>
    <property type="match status" value="1"/>
</dbReference>
<gene>
    <name evidence="6" type="ORF">CVIRNUC_006667</name>
</gene>
<dbReference type="AlphaFoldDB" id="A0AAV1I7X9"/>
<name>A0AAV1I7X9_9CHLO</name>
<feature type="domain" description="Copper amine oxidase N3-terminal" evidence="5">
    <location>
        <begin position="221"/>
        <end position="319"/>
    </location>
</feature>
<evidence type="ECO:0000259" key="4">
    <source>
        <dbReference type="Pfam" id="PF02727"/>
    </source>
</evidence>
<dbReference type="Proteomes" id="UP001314263">
    <property type="component" value="Unassembled WGS sequence"/>
</dbReference>
<dbReference type="InterPro" id="IPR015802">
    <property type="entry name" value="Cu_amine_oxidase_N3"/>
</dbReference>
<keyword evidence="1" id="KW-0560">Oxidoreductase</keyword>
<comment type="PTM">
    <text evidence="1">Topaquinone (TPQ) is generated by copper-dependent autoxidation of a specific tyrosyl residue.</text>
</comment>
<accession>A0AAV1I7X9</accession>
<dbReference type="PANTHER" id="PTHR10638:SF20">
    <property type="entry name" value="AMINE OXIDASE"/>
    <property type="match status" value="1"/>
</dbReference>
<dbReference type="PANTHER" id="PTHR10638">
    <property type="entry name" value="COPPER AMINE OXIDASE"/>
    <property type="match status" value="1"/>
</dbReference>
<dbReference type="InterPro" id="IPR000269">
    <property type="entry name" value="Cu_amine_oxidase"/>
</dbReference>
<comment type="caution">
    <text evidence="6">The sequence shown here is derived from an EMBL/GenBank/DDBJ whole genome shotgun (WGS) entry which is preliminary data.</text>
</comment>
<keyword evidence="1" id="KW-0801">TPQ</keyword>
<dbReference type="InterPro" id="IPR015800">
    <property type="entry name" value="Cu_amine_oxidase_N2"/>
</dbReference>
<sequence>MAKDGHSDDRSETASNSDGLKHTRQDPELSEAEYINRYRRARRQLWVWRIVSYLLIAAVVALAVALGVIIKQKHTLEHDNVEFHNATSYAEHNTCPDFLDPGQATLQTNRKPSSDQPNIFEELHTAELAAVRDYLFSQADLNLTRSDEASVASNVLYMMELLPPPKAAALAYLDSGGQARAVLYLGYQEQPRVVEVTVGQLPNPTNYTILREIPWNTRPPNAAEYASMDQLVQQATADLEQFMAATFNGFRYYDCQFPRCLLWSDSTPRGVTNDSRQTWIWFMRLAEGFYLQPIGLEMLISHPGNDPSTWAITQIFYNGQVYQNTTQLNTAFADTTSGLNRQQVMSPLP</sequence>
<dbReference type="Gene3D" id="3.10.450.40">
    <property type="match status" value="2"/>
</dbReference>
<keyword evidence="1" id="KW-0479">Metal-binding</keyword>
<dbReference type="PRINTS" id="PR00766">
    <property type="entry name" value="CUDAOXIDASE"/>
</dbReference>
<dbReference type="GO" id="GO:0005507">
    <property type="term" value="F:copper ion binding"/>
    <property type="evidence" value="ECO:0007669"/>
    <property type="project" value="InterPro"/>
</dbReference>
<organism evidence="6 7">
    <name type="scientific">Coccomyxa viridis</name>
    <dbReference type="NCBI Taxonomy" id="1274662"/>
    <lineage>
        <taxon>Eukaryota</taxon>
        <taxon>Viridiplantae</taxon>
        <taxon>Chlorophyta</taxon>
        <taxon>core chlorophytes</taxon>
        <taxon>Trebouxiophyceae</taxon>
        <taxon>Trebouxiophyceae incertae sedis</taxon>
        <taxon>Coccomyxaceae</taxon>
        <taxon>Coccomyxa</taxon>
    </lineage>
</organism>
<protein>
    <recommendedName>
        <fullName evidence="1">Amine oxidase</fullName>
        <ecNumber evidence="1">1.4.3.-</ecNumber>
    </recommendedName>
</protein>
<dbReference type="EC" id="1.4.3.-" evidence="1"/>
<evidence type="ECO:0000259" key="5">
    <source>
        <dbReference type="Pfam" id="PF02728"/>
    </source>
</evidence>
<dbReference type="GO" id="GO:0005886">
    <property type="term" value="C:plasma membrane"/>
    <property type="evidence" value="ECO:0007669"/>
    <property type="project" value="TreeGrafter"/>
</dbReference>
<keyword evidence="1" id="KW-0186">Copper</keyword>
<keyword evidence="3" id="KW-1133">Transmembrane helix</keyword>
<dbReference type="GO" id="GO:0008131">
    <property type="term" value="F:primary methylamine oxidase activity"/>
    <property type="evidence" value="ECO:0007669"/>
    <property type="project" value="InterPro"/>
</dbReference>
<dbReference type="GO" id="GO:0048038">
    <property type="term" value="F:quinone binding"/>
    <property type="evidence" value="ECO:0007669"/>
    <property type="project" value="InterPro"/>
</dbReference>
<proteinExistence type="inferred from homology"/>
<feature type="transmembrane region" description="Helical" evidence="3">
    <location>
        <begin position="46"/>
        <end position="70"/>
    </location>
</feature>
<dbReference type="EMBL" id="CAUYUE010000008">
    <property type="protein sequence ID" value="CAK0783468.1"/>
    <property type="molecule type" value="Genomic_DNA"/>
</dbReference>
<evidence type="ECO:0000313" key="7">
    <source>
        <dbReference type="Proteomes" id="UP001314263"/>
    </source>
</evidence>
<feature type="region of interest" description="Disordered" evidence="2">
    <location>
        <begin position="1"/>
        <end position="26"/>
    </location>
</feature>
<dbReference type="Pfam" id="PF02727">
    <property type="entry name" value="Cu_amine_oxidN2"/>
    <property type="match status" value="1"/>
</dbReference>
<dbReference type="InterPro" id="IPR016182">
    <property type="entry name" value="Cu_amine_oxidase_N-reg"/>
</dbReference>
<evidence type="ECO:0000256" key="2">
    <source>
        <dbReference type="SAM" id="MobiDB-lite"/>
    </source>
</evidence>
<comment type="cofactor">
    <cofactor evidence="1">
        <name>Cu cation</name>
        <dbReference type="ChEBI" id="CHEBI:23378"/>
    </cofactor>
    <text evidence="1">Contains 1 topaquinone per subunit.</text>
</comment>